<keyword evidence="3" id="KW-1185">Reference proteome</keyword>
<name>A0AAW0A0B6_9AGAR</name>
<evidence type="ECO:0000313" key="2">
    <source>
        <dbReference type="EMBL" id="KAK6996772.1"/>
    </source>
</evidence>
<gene>
    <name evidence="2" type="ORF">R3P38DRAFT_3070385</name>
</gene>
<dbReference type="AlphaFoldDB" id="A0AAW0A0B6"/>
<reference evidence="2 3" key="1">
    <citation type="journal article" date="2024" name="J Genomics">
        <title>Draft genome sequencing and assembly of Favolaschia claudopus CIRM-BRFM 2984 isolated from oak limbs.</title>
        <authorList>
            <person name="Navarro D."/>
            <person name="Drula E."/>
            <person name="Chaduli D."/>
            <person name="Cazenave R."/>
            <person name="Ahrendt S."/>
            <person name="Wang J."/>
            <person name="Lipzen A."/>
            <person name="Daum C."/>
            <person name="Barry K."/>
            <person name="Grigoriev I.V."/>
            <person name="Favel A."/>
            <person name="Rosso M.N."/>
            <person name="Martin F."/>
        </authorList>
    </citation>
    <scope>NUCLEOTIDE SEQUENCE [LARGE SCALE GENOMIC DNA]</scope>
    <source>
        <strain evidence="2 3">CIRM-BRFM 2984</strain>
    </source>
</reference>
<dbReference type="Proteomes" id="UP001362999">
    <property type="component" value="Unassembled WGS sequence"/>
</dbReference>
<evidence type="ECO:0000256" key="1">
    <source>
        <dbReference type="SAM" id="MobiDB-lite"/>
    </source>
</evidence>
<evidence type="ECO:0000313" key="3">
    <source>
        <dbReference type="Proteomes" id="UP001362999"/>
    </source>
</evidence>
<comment type="caution">
    <text evidence="2">The sequence shown here is derived from an EMBL/GenBank/DDBJ whole genome shotgun (WGS) entry which is preliminary data.</text>
</comment>
<feature type="region of interest" description="Disordered" evidence="1">
    <location>
        <begin position="139"/>
        <end position="162"/>
    </location>
</feature>
<organism evidence="2 3">
    <name type="scientific">Favolaschia claudopus</name>
    <dbReference type="NCBI Taxonomy" id="2862362"/>
    <lineage>
        <taxon>Eukaryota</taxon>
        <taxon>Fungi</taxon>
        <taxon>Dikarya</taxon>
        <taxon>Basidiomycota</taxon>
        <taxon>Agaricomycotina</taxon>
        <taxon>Agaricomycetes</taxon>
        <taxon>Agaricomycetidae</taxon>
        <taxon>Agaricales</taxon>
        <taxon>Marasmiineae</taxon>
        <taxon>Mycenaceae</taxon>
        <taxon>Favolaschia</taxon>
    </lineage>
</organism>
<sequence length="233" mass="25775">MYYPWQTRRNESLEVVFELLTYLMLVAEYTSTFVRASPLSQSEKTAAYDEALKRVQKEGLMKLPATTFVTDVLPWFLASMRVIQEANTTNPVDIYSMAFAVDFATQSVCPCIDHLHKTKGTALGVRAGHRAIEIMQDPRSRLPPGMSRVNAQQPQATPPPPQAVCLGVGDVLKTGRETFEVLDVITSTRTGTSYIVANLPGPSPERRLTEKEMEMILQRGAVVNGAEAEELVG</sequence>
<protein>
    <submittedName>
        <fullName evidence="2">Uncharacterized protein</fullName>
    </submittedName>
</protein>
<accession>A0AAW0A0B6</accession>
<proteinExistence type="predicted"/>
<dbReference type="EMBL" id="JAWWNJ010000096">
    <property type="protein sequence ID" value="KAK6996772.1"/>
    <property type="molecule type" value="Genomic_DNA"/>
</dbReference>